<protein>
    <submittedName>
        <fullName evidence="1">Uncharacterized protein</fullName>
    </submittedName>
</protein>
<sequence length="58" mass="6216">MAPLYPQAATITRGSDTSTAFTQWITVGLEDPGADDRDIAVVVKDGDRTVRQVQLGNP</sequence>
<organism evidence="1 2">
    <name type="scientific">Streptomyces lancefieldiae</name>
    <dbReference type="NCBI Taxonomy" id="3075520"/>
    <lineage>
        <taxon>Bacteria</taxon>
        <taxon>Bacillati</taxon>
        <taxon>Actinomycetota</taxon>
        <taxon>Actinomycetes</taxon>
        <taxon>Kitasatosporales</taxon>
        <taxon>Streptomycetaceae</taxon>
        <taxon>Streptomyces</taxon>
    </lineage>
</organism>
<gene>
    <name evidence="1" type="ORF">RM812_41795</name>
</gene>
<dbReference type="Proteomes" id="UP001180724">
    <property type="component" value="Unassembled WGS sequence"/>
</dbReference>
<evidence type="ECO:0000313" key="1">
    <source>
        <dbReference type="EMBL" id="MDT0616613.1"/>
    </source>
</evidence>
<name>A0ABU3B2E5_9ACTN</name>
<evidence type="ECO:0000313" key="2">
    <source>
        <dbReference type="Proteomes" id="UP001180724"/>
    </source>
</evidence>
<proteinExistence type="predicted"/>
<dbReference type="EMBL" id="JAVRFH010000227">
    <property type="protein sequence ID" value="MDT0616613.1"/>
    <property type="molecule type" value="Genomic_DNA"/>
</dbReference>
<reference evidence="1" key="1">
    <citation type="submission" date="2024-05" db="EMBL/GenBank/DDBJ databases">
        <title>30 novel species of actinomycetes from the DSMZ collection.</title>
        <authorList>
            <person name="Nouioui I."/>
        </authorList>
    </citation>
    <scope>NUCLEOTIDE SEQUENCE</scope>
    <source>
        <strain evidence="1">DSM 40712</strain>
    </source>
</reference>
<dbReference type="RefSeq" id="WP_311586191.1">
    <property type="nucleotide sequence ID" value="NZ_JAVRFH010000227.1"/>
</dbReference>
<accession>A0ABU3B2E5</accession>
<comment type="caution">
    <text evidence="1">The sequence shown here is derived from an EMBL/GenBank/DDBJ whole genome shotgun (WGS) entry which is preliminary data.</text>
</comment>
<keyword evidence="2" id="KW-1185">Reference proteome</keyword>